<proteinExistence type="inferred from homology"/>
<comment type="function">
    <text evidence="6 7">Involved in the assembly process of the P-ring formation. It may associate with FlgF on the rod constituting a structure essential for the P-ring assembly or may act as a modulator protein for the P-ring assembly.</text>
</comment>
<dbReference type="PANTHER" id="PTHR36307:SF1">
    <property type="entry name" value="FLAGELLA BASAL BODY P-RING FORMATION PROTEIN FLGA"/>
    <property type="match status" value="1"/>
</dbReference>
<dbReference type="InterPro" id="IPR017585">
    <property type="entry name" value="SAF_FlgA"/>
</dbReference>
<sequence length="235" mass="25933">MIVKLLSFIILLLTISPTFADEHIVIPNLSTISELAKEVVAKKITADATAKIIITPQNLEGRQSPPRCYEPIDVSLASEREISRTNTVKVSCDSPDLAYPWQIYLSVRVSIEYPVVVAKDVLAHNKVLSANDLAVAYVDQYSLRGDFFANKRQLLGTRVKRKVSKGSPLLKRNLCFVCKGDPVSIWAKTASFEIKTTGEAMKDGNVGDMIKVKNTNSNKLLDAQVIGIGEVEVRM</sequence>
<keyword evidence="4 7" id="KW-0732">Signal</keyword>
<dbReference type="InterPro" id="IPR013974">
    <property type="entry name" value="SAF"/>
</dbReference>
<keyword evidence="5 7" id="KW-0574">Periplasm</keyword>
<comment type="similarity">
    <text evidence="2 7">Belongs to the FlgA family.</text>
</comment>
<evidence type="ECO:0000256" key="1">
    <source>
        <dbReference type="ARBA" id="ARBA00004418"/>
    </source>
</evidence>
<evidence type="ECO:0000256" key="7">
    <source>
        <dbReference type="RuleBase" id="RU362063"/>
    </source>
</evidence>
<protein>
    <recommendedName>
        <fullName evidence="3 7">Flagella basal body P-ring formation protein FlgA</fullName>
    </recommendedName>
</protein>
<evidence type="ECO:0000256" key="5">
    <source>
        <dbReference type="ARBA" id="ARBA00022764"/>
    </source>
</evidence>
<keyword evidence="9" id="KW-0966">Cell projection</keyword>
<comment type="subcellular location">
    <subcellularLocation>
        <location evidence="1 7">Periplasm</location>
    </subcellularLocation>
</comment>
<dbReference type="Proteomes" id="UP000811844">
    <property type="component" value="Unassembled WGS sequence"/>
</dbReference>
<accession>A0ABS5HY86</accession>
<reference evidence="9 10" key="1">
    <citation type="submission" date="2020-02" db="EMBL/GenBank/DDBJ databases">
        <title>Shewanella WXL01 sp. nov., a marine bacterium isolated from green algae in Luhuitou Fringing Reef (Northern South China Sea).</title>
        <authorList>
            <person name="Wang X."/>
        </authorList>
    </citation>
    <scope>NUCLEOTIDE SEQUENCE [LARGE SCALE GENOMIC DNA]</scope>
    <source>
        <strain evidence="9 10">MCCC 1A01895</strain>
    </source>
</reference>
<keyword evidence="10" id="KW-1185">Reference proteome</keyword>
<dbReference type="Gene3D" id="3.90.1210.10">
    <property type="entry name" value="Antifreeze-like/N-acetylneuraminic acid synthase C-terminal domain"/>
    <property type="match status" value="1"/>
</dbReference>
<dbReference type="Pfam" id="PF17656">
    <property type="entry name" value="ChapFlgA_N"/>
    <property type="match status" value="1"/>
</dbReference>
<dbReference type="InterPro" id="IPR039246">
    <property type="entry name" value="Flagellar_FlgA"/>
</dbReference>
<comment type="caution">
    <text evidence="9">The sequence shown here is derived from an EMBL/GenBank/DDBJ whole genome shotgun (WGS) entry which is preliminary data.</text>
</comment>
<evidence type="ECO:0000256" key="2">
    <source>
        <dbReference type="ARBA" id="ARBA00010474"/>
    </source>
</evidence>
<dbReference type="Gene3D" id="2.30.30.760">
    <property type="match status" value="1"/>
</dbReference>
<keyword evidence="9" id="KW-0969">Cilium</keyword>
<dbReference type="CDD" id="cd11614">
    <property type="entry name" value="SAF_CpaB_FlgA_like"/>
    <property type="match status" value="1"/>
</dbReference>
<gene>
    <name evidence="9" type="primary">flgA</name>
    <name evidence="9" type="ORF">G3R48_01905</name>
</gene>
<evidence type="ECO:0000313" key="9">
    <source>
        <dbReference type="EMBL" id="MBR9726744.1"/>
    </source>
</evidence>
<dbReference type="RefSeq" id="WP_153660841.1">
    <property type="nucleotide sequence ID" value="NZ_JAAIKR010000001.1"/>
</dbReference>
<name>A0ABS5HY86_9GAMM</name>
<evidence type="ECO:0000256" key="6">
    <source>
        <dbReference type="ARBA" id="ARBA00025643"/>
    </source>
</evidence>
<feature type="domain" description="SAF" evidence="8">
    <location>
        <begin position="113"/>
        <end position="175"/>
    </location>
</feature>
<keyword evidence="7" id="KW-1005">Bacterial flagellum biogenesis</keyword>
<keyword evidence="9" id="KW-0282">Flagellum</keyword>
<evidence type="ECO:0000259" key="8">
    <source>
        <dbReference type="SMART" id="SM00858"/>
    </source>
</evidence>
<evidence type="ECO:0000313" key="10">
    <source>
        <dbReference type="Proteomes" id="UP000811844"/>
    </source>
</evidence>
<feature type="chain" id="PRO_5044981188" description="Flagella basal body P-ring formation protein FlgA" evidence="7">
    <location>
        <begin position="21"/>
        <end position="235"/>
    </location>
</feature>
<organism evidence="9 10">
    <name type="scientific">Shewanella intestini</name>
    <dbReference type="NCBI Taxonomy" id="2017544"/>
    <lineage>
        <taxon>Bacteria</taxon>
        <taxon>Pseudomonadati</taxon>
        <taxon>Pseudomonadota</taxon>
        <taxon>Gammaproteobacteria</taxon>
        <taxon>Alteromonadales</taxon>
        <taxon>Shewanellaceae</taxon>
        <taxon>Shewanella</taxon>
    </lineage>
</organism>
<dbReference type="PANTHER" id="PTHR36307">
    <property type="entry name" value="FLAGELLA BASAL BODY P-RING FORMATION PROTEIN FLGA"/>
    <property type="match status" value="1"/>
</dbReference>
<dbReference type="Pfam" id="PF13144">
    <property type="entry name" value="ChapFlgA"/>
    <property type="match status" value="1"/>
</dbReference>
<evidence type="ECO:0000256" key="3">
    <source>
        <dbReference type="ARBA" id="ARBA00014754"/>
    </source>
</evidence>
<feature type="signal peptide" evidence="7">
    <location>
        <begin position="1"/>
        <end position="20"/>
    </location>
</feature>
<dbReference type="EMBL" id="JAAIKR010000001">
    <property type="protein sequence ID" value="MBR9726744.1"/>
    <property type="molecule type" value="Genomic_DNA"/>
</dbReference>
<dbReference type="InterPro" id="IPR041231">
    <property type="entry name" value="FlgA_N"/>
</dbReference>
<evidence type="ECO:0000256" key="4">
    <source>
        <dbReference type="ARBA" id="ARBA00022729"/>
    </source>
</evidence>
<dbReference type="SMART" id="SM00858">
    <property type="entry name" value="SAF"/>
    <property type="match status" value="1"/>
</dbReference>
<dbReference type="NCBIfam" id="TIGR03170">
    <property type="entry name" value="flgA_cterm"/>
    <property type="match status" value="1"/>
</dbReference>